<evidence type="ECO:0000256" key="2">
    <source>
        <dbReference type="ARBA" id="ARBA00023002"/>
    </source>
</evidence>
<protein>
    <recommendedName>
        <fullName evidence="3">Gfo/Idh/MocA-like oxidoreductase N-terminal domain-containing protein</fullName>
    </recommendedName>
</protein>
<reference evidence="4" key="1">
    <citation type="submission" date="2020-02" db="EMBL/GenBank/DDBJ databases">
        <authorList>
            <person name="Meier V. D."/>
        </authorList>
    </citation>
    <scope>NUCLEOTIDE SEQUENCE</scope>
    <source>
        <strain evidence="4">AVDCRST_MAG86</strain>
    </source>
</reference>
<dbReference type="GO" id="GO:0016491">
    <property type="term" value="F:oxidoreductase activity"/>
    <property type="evidence" value="ECO:0007669"/>
    <property type="project" value="UniProtKB-KW"/>
</dbReference>
<gene>
    <name evidence="4" type="ORF">AVDCRST_MAG86-1390</name>
</gene>
<keyword evidence="2" id="KW-0560">Oxidoreductase</keyword>
<dbReference type="InterPro" id="IPR036291">
    <property type="entry name" value="NAD(P)-bd_dom_sf"/>
</dbReference>
<dbReference type="InterPro" id="IPR000683">
    <property type="entry name" value="Gfo/Idh/MocA-like_OxRdtase_N"/>
</dbReference>
<evidence type="ECO:0000256" key="1">
    <source>
        <dbReference type="ARBA" id="ARBA00010928"/>
    </source>
</evidence>
<dbReference type="InterPro" id="IPR051317">
    <property type="entry name" value="Gfo/Idh/MocA_oxidoreduct"/>
</dbReference>
<name>A0A6J4V5I9_9DEIN</name>
<dbReference type="PANTHER" id="PTHR43708:SF5">
    <property type="entry name" value="CONSERVED EXPRESSED OXIDOREDUCTASE (EUROFUNG)-RELATED"/>
    <property type="match status" value="1"/>
</dbReference>
<accession>A0A6J4V5I9</accession>
<feature type="domain" description="Gfo/Idh/MocA-like oxidoreductase N-terminal" evidence="3">
    <location>
        <begin position="7"/>
        <end position="125"/>
    </location>
</feature>
<comment type="similarity">
    <text evidence="1">Belongs to the Gfo/Idh/MocA family.</text>
</comment>
<dbReference type="PANTHER" id="PTHR43708">
    <property type="entry name" value="CONSERVED EXPRESSED OXIDOREDUCTASE (EUROFUNG)"/>
    <property type="match status" value="1"/>
</dbReference>
<dbReference type="Gene3D" id="3.30.360.10">
    <property type="entry name" value="Dihydrodipicolinate Reductase, domain 2"/>
    <property type="match status" value="1"/>
</dbReference>
<dbReference type="SUPFAM" id="SSF51735">
    <property type="entry name" value="NAD(P)-binding Rossmann-fold domains"/>
    <property type="match status" value="1"/>
</dbReference>
<dbReference type="Gene3D" id="3.40.50.720">
    <property type="entry name" value="NAD(P)-binding Rossmann-like Domain"/>
    <property type="match status" value="1"/>
</dbReference>
<organism evidence="4">
    <name type="scientific">uncultured Truepera sp</name>
    <dbReference type="NCBI Taxonomy" id="543023"/>
    <lineage>
        <taxon>Bacteria</taxon>
        <taxon>Thermotogati</taxon>
        <taxon>Deinococcota</taxon>
        <taxon>Deinococci</taxon>
        <taxon>Trueperales</taxon>
        <taxon>Trueperaceae</taxon>
        <taxon>Truepera</taxon>
        <taxon>environmental samples</taxon>
    </lineage>
</organism>
<dbReference type="AlphaFoldDB" id="A0A6J4V5I9"/>
<dbReference type="EMBL" id="CADCWP010000104">
    <property type="protein sequence ID" value="CAA9569139.1"/>
    <property type="molecule type" value="Genomic_DNA"/>
</dbReference>
<evidence type="ECO:0000259" key="3">
    <source>
        <dbReference type="Pfam" id="PF01408"/>
    </source>
</evidence>
<proteinExistence type="inferred from homology"/>
<dbReference type="GO" id="GO:0000166">
    <property type="term" value="F:nucleotide binding"/>
    <property type="evidence" value="ECO:0007669"/>
    <property type="project" value="InterPro"/>
</dbReference>
<sequence>MTQRDPIRVCLVGTAARSDYLYGPILKALPDEVLLVSVWGRSYGSAQRLGKSLGVPWYTDLGRLVQETAPQVGVVSVSYGANGEVGLMAVEHGLHVLLETPIAHKLSEADAIISAADERGLKIEVAEQFHRRPLEQIKLKLLASGLFGRVHTSFNDFAGHGYHGVSVMRSYLGFDAIPVQITGLVREYELAPHWARLSDTRGARTEMQEHGVVAFEGGELGIFHWTDIGYDSPLRWWRSSRFLAEKGMGVTVGHGLDVEEKLSLLAPGGEAPRFITLERRLERNDGGALVGIVAHTGDPDQPIVRWDNPFLAPKKGHGVQWHDDEIGVASCLLSLLEAVHDGGKPSYGPHQARLDQELILALRQSSLRGGQPVALPLDPLDQTL</sequence>
<evidence type="ECO:0000313" key="4">
    <source>
        <dbReference type="EMBL" id="CAA9569139.1"/>
    </source>
</evidence>
<dbReference type="Pfam" id="PF01408">
    <property type="entry name" value="GFO_IDH_MocA"/>
    <property type="match status" value="1"/>
</dbReference>